<evidence type="ECO:0000256" key="3">
    <source>
        <dbReference type="ARBA" id="ARBA00022692"/>
    </source>
</evidence>
<reference evidence="7" key="1">
    <citation type="submission" date="2019-08" db="EMBL/GenBank/DDBJ databases">
        <authorList>
            <person name="Kucharzyk K."/>
            <person name="Murdoch R.W."/>
            <person name="Higgins S."/>
            <person name="Loffler F."/>
        </authorList>
    </citation>
    <scope>NUCLEOTIDE SEQUENCE</scope>
</reference>
<sequence length="140" mass="15497">MRLRDRRLLKQPELVIIPMIDIMFFLLVFFMVSTMYMVNLKTIPIKLPAAAHSSVDAQTTFAVSVKSDNTIWLNDRKTDVNTLVMQAAAEGKNNPNFSVAIRAAHDADYGEVISLLDRLKGAGITRFGLATDNLGGADKK</sequence>
<dbReference type="InterPro" id="IPR003400">
    <property type="entry name" value="ExbD"/>
</dbReference>
<dbReference type="Gene3D" id="3.30.420.270">
    <property type="match status" value="1"/>
</dbReference>
<dbReference type="GO" id="GO:0005886">
    <property type="term" value="C:plasma membrane"/>
    <property type="evidence" value="ECO:0007669"/>
    <property type="project" value="UniProtKB-SubCell"/>
</dbReference>
<dbReference type="AlphaFoldDB" id="A0A644V9V6"/>
<evidence type="ECO:0008006" key="8">
    <source>
        <dbReference type="Google" id="ProtNLM"/>
    </source>
</evidence>
<evidence type="ECO:0000256" key="4">
    <source>
        <dbReference type="ARBA" id="ARBA00022989"/>
    </source>
</evidence>
<gene>
    <name evidence="7" type="ORF">SDC9_34034</name>
</gene>
<feature type="transmembrane region" description="Helical" evidence="6">
    <location>
        <begin position="12"/>
        <end position="38"/>
    </location>
</feature>
<comment type="caution">
    <text evidence="7">The sequence shown here is derived from an EMBL/GenBank/DDBJ whole genome shotgun (WGS) entry which is preliminary data.</text>
</comment>
<keyword evidence="5 6" id="KW-0472">Membrane</keyword>
<keyword evidence="3 6" id="KW-0812">Transmembrane</keyword>
<accession>A0A644V9V6</accession>
<dbReference type="PANTHER" id="PTHR30558">
    <property type="entry name" value="EXBD MEMBRANE COMPONENT OF PMF-DRIVEN MACROMOLECULE IMPORT SYSTEM"/>
    <property type="match status" value="1"/>
</dbReference>
<evidence type="ECO:0000256" key="1">
    <source>
        <dbReference type="ARBA" id="ARBA00004162"/>
    </source>
</evidence>
<evidence type="ECO:0000313" key="7">
    <source>
        <dbReference type="EMBL" id="MPL88021.1"/>
    </source>
</evidence>
<evidence type="ECO:0000256" key="2">
    <source>
        <dbReference type="ARBA" id="ARBA00022475"/>
    </source>
</evidence>
<protein>
    <recommendedName>
        <fullName evidence="8">Biopolymer transport protein ExbD</fullName>
    </recommendedName>
</protein>
<name>A0A644V9V6_9ZZZZ</name>
<keyword evidence="4 6" id="KW-1133">Transmembrane helix</keyword>
<dbReference type="Pfam" id="PF02472">
    <property type="entry name" value="ExbD"/>
    <property type="match status" value="1"/>
</dbReference>
<dbReference type="EMBL" id="VSSQ01000249">
    <property type="protein sequence ID" value="MPL88021.1"/>
    <property type="molecule type" value="Genomic_DNA"/>
</dbReference>
<dbReference type="PANTHER" id="PTHR30558:SF7">
    <property type="entry name" value="TOL-PAL SYSTEM PROTEIN TOLR"/>
    <property type="match status" value="1"/>
</dbReference>
<comment type="subcellular location">
    <subcellularLocation>
        <location evidence="1">Cell membrane</location>
        <topology evidence="1">Single-pass membrane protein</topology>
    </subcellularLocation>
</comment>
<organism evidence="7">
    <name type="scientific">bioreactor metagenome</name>
    <dbReference type="NCBI Taxonomy" id="1076179"/>
    <lineage>
        <taxon>unclassified sequences</taxon>
        <taxon>metagenomes</taxon>
        <taxon>ecological metagenomes</taxon>
    </lineage>
</organism>
<keyword evidence="2" id="KW-1003">Cell membrane</keyword>
<dbReference type="GO" id="GO:0022857">
    <property type="term" value="F:transmembrane transporter activity"/>
    <property type="evidence" value="ECO:0007669"/>
    <property type="project" value="InterPro"/>
</dbReference>
<proteinExistence type="predicted"/>
<evidence type="ECO:0000256" key="6">
    <source>
        <dbReference type="SAM" id="Phobius"/>
    </source>
</evidence>
<evidence type="ECO:0000256" key="5">
    <source>
        <dbReference type="ARBA" id="ARBA00023136"/>
    </source>
</evidence>